<dbReference type="PROSITE" id="PS50943">
    <property type="entry name" value="HTH_CROC1"/>
    <property type="match status" value="1"/>
</dbReference>
<reference evidence="4 5" key="1">
    <citation type="submission" date="2014-12" db="EMBL/GenBank/DDBJ databases">
        <title>Draft genome sequences of 10 type strains of Lactococcus.</title>
        <authorList>
            <person name="Sun Z."/>
            <person name="Zhong Z."/>
            <person name="Liu W."/>
            <person name="Zhang W."/>
            <person name="Zhang H."/>
        </authorList>
    </citation>
    <scope>NUCLEOTIDE SEQUENCE [LARGE SCALE GENOMIC DNA]</scope>
    <source>
        <strain evidence="4 5">DSM 6634</strain>
    </source>
</reference>
<dbReference type="SUPFAM" id="SSF47413">
    <property type="entry name" value="lambda repressor-like DNA-binding domains"/>
    <property type="match status" value="1"/>
</dbReference>
<evidence type="ECO:0000313" key="5">
    <source>
        <dbReference type="Proteomes" id="UP000218282"/>
    </source>
</evidence>
<evidence type="ECO:0000256" key="1">
    <source>
        <dbReference type="ARBA" id="ARBA00023125"/>
    </source>
</evidence>
<evidence type="ECO:0000256" key="2">
    <source>
        <dbReference type="SAM" id="Phobius"/>
    </source>
</evidence>
<feature type="transmembrane region" description="Helical" evidence="2">
    <location>
        <begin position="142"/>
        <end position="162"/>
    </location>
</feature>
<gene>
    <name evidence="4" type="ORF">RU86_GL001738</name>
</gene>
<keyword evidence="5" id="KW-1185">Reference proteome</keyword>
<dbReference type="GO" id="GO:0003677">
    <property type="term" value="F:DNA binding"/>
    <property type="evidence" value="ECO:0007669"/>
    <property type="project" value="UniProtKB-KW"/>
</dbReference>
<sequence length="225" mass="25495">MNREGCKTYLLDNKLILIYYKAIEKGEKMNLSSILVNERKQRGYTQQKVADELYITRQTLSNWENGKSSPDIPTLILLSNYYNFSLDIMKGDQKIMKQVEKDYDLINLKKANKKYAVIFPVILVLFVGLIAITPLFEHSPLIMKSITILSMVLICLLLYVNYNFSKTASKAYDGMIGAPLWIPKTFGYGLALNPYNRIGNAITIAISIIIGIICVGTIISVLFFT</sequence>
<dbReference type="InterPro" id="IPR001387">
    <property type="entry name" value="Cro/C1-type_HTH"/>
</dbReference>
<evidence type="ECO:0000259" key="3">
    <source>
        <dbReference type="PROSITE" id="PS50943"/>
    </source>
</evidence>
<dbReference type="PANTHER" id="PTHR46558:SF13">
    <property type="entry name" value="HTH-TYPE TRANSCRIPTIONAL REGULATOR IMMR"/>
    <property type="match status" value="1"/>
</dbReference>
<proteinExistence type="predicted"/>
<evidence type="ECO:0000313" key="4">
    <source>
        <dbReference type="EMBL" id="PCS08134.1"/>
    </source>
</evidence>
<dbReference type="AlphaFoldDB" id="A0A2A5S3T0"/>
<dbReference type="PANTHER" id="PTHR46558">
    <property type="entry name" value="TRACRIPTIONAL REGULATORY PROTEIN-RELATED-RELATED"/>
    <property type="match status" value="1"/>
</dbReference>
<dbReference type="InterPro" id="IPR010982">
    <property type="entry name" value="Lambda_DNA-bd_dom_sf"/>
</dbReference>
<feature type="transmembrane region" description="Helical" evidence="2">
    <location>
        <begin position="198"/>
        <end position="224"/>
    </location>
</feature>
<keyword evidence="2" id="KW-1133">Transmembrane helix</keyword>
<keyword evidence="2" id="KW-0472">Membrane</keyword>
<accession>A0A2A5S3T0</accession>
<keyword evidence="1" id="KW-0238">DNA-binding</keyword>
<dbReference type="EMBL" id="JXJW01000004">
    <property type="protein sequence ID" value="PCS08134.1"/>
    <property type="molecule type" value="Genomic_DNA"/>
</dbReference>
<dbReference type="Pfam" id="PF01381">
    <property type="entry name" value="HTH_3"/>
    <property type="match status" value="1"/>
</dbReference>
<feature type="domain" description="HTH cro/C1-type" evidence="3">
    <location>
        <begin position="35"/>
        <end position="89"/>
    </location>
</feature>
<dbReference type="SMART" id="SM00530">
    <property type="entry name" value="HTH_XRE"/>
    <property type="match status" value="1"/>
</dbReference>
<dbReference type="Proteomes" id="UP000218282">
    <property type="component" value="Unassembled WGS sequence"/>
</dbReference>
<feature type="transmembrane region" description="Helical" evidence="2">
    <location>
        <begin position="115"/>
        <end position="136"/>
    </location>
</feature>
<dbReference type="CDD" id="cd00093">
    <property type="entry name" value="HTH_XRE"/>
    <property type="match status" value="1"/>
</dbReference>
<keyword evidence="2" id="KW-0812">Transmembrane</keyword>
<name>A0A2A5S3T0_9LACT</name>
<dbReference type="Gene3D" id="1.10.260.40">
    <property type="entry name" value="lambda repressor-like DNA-binding domains"/>
    <property type="match status" value="1"/>
</dbReference>
<comment type="caution">
    <text evidence="4">The sequence shown here is derived from an EMBL/GenBank/DDBJ whole genome shotgun (WGS) entry which is preliminary data.</text>
</comment>
<organism evidence="4 5">
    <name type="scientific">Pseudolactococcus piscium</name>
    <dbReference type="NCBI Taxonomy" id="1364"/>
    <lineage>
        <taxon>Bacteria</taxon>
        <taxon>Bacillati</taxon>
        <taxon>Bacillota</taxon>
        <taxon>Bacilli</taxon>
        <taxon>Lactobacillales</taxon>
        <taxon>Streptococcaceae</taxon>
        <taxon>Pseudolactococcus</taxon>
    </lineage>
</organism>
<protein>
    <submittedName>
        <fullName evidence="4">Transcriptional regulator</fullName>
    </submittedName>
</protein>